<protein>
    <recommendedName>
        <fullName evidence="10">Acetyl-coenzyme A carboxylase carboxyl transferase subunit alpha</fullName>
        <shortName evidence="10">ACCase subunit alpha</shortName>
        <shortName evidence="10">Acetyl-CoA carboxylase carboxyltransferase subunit alpha</shortName>
        <ecNumber evidence="10">2.1.3.15</ecNumber>
    </recommendedName>
</protein>
<evidence type="ECO:0000256" key="4">
    <source>
        <dbReference type="ARBA" id="ARBA00022741"/>
    </source>
</evidence>
<reference evidence="12" key="1">
    <citation type="journal article" date="2021" name="PeerJ">
        <title>Extensive microbial diversity within the chicken gut microbiome revealed by metagenomics and culture.</title>
        <authorList>
            <person name="Gilroy R."/>
            <person name="Ravi A."/>
            <person name="Getino M."/>
            <person name="Pursley I."/>
            <person name="Horton D.L."/>
            <person name="Alikhan N.F."/>
            <person name="Baker D."/>
            <person name="Gharbi K."/>
            <person name="Hall N."/>
            <person name="Watson M."/>
            <person name="Adriaenssens E.M."/>
            <person name="Foster-Nyarko E."/>
            <person name="Jarju S."/>
            <person name="Secka A."/>
            <person name="Antonio M."/>
            <person name="Oren A."/>
            <person name="Chaudhuri R.R."/>
            <person name="La Ragione R."/>
            <person name="Hildebrand F."/>
            <person name="Pallen M.J."/>
        </authorList>
    </citation>
    <scope>NUCLEOTIDE SEQUENCE</scope>
    <source>
        <strain evidence="12">5933</strain>
    </source>
</reference>
<comment type="subunit">
    <text evidence="10">Acetyl-CoA carboxylase is a heterohexamer composed of biotin carboxyl carrier protein (AccB), biotin carboxylase (AccC) and two subunits each of ACCase subunit alpha (AccA) and ACCase subunit beta (AccD).</text>
</comment>
<dbReference type="NCBIfam" id="TIGR00513">
    <property type="entry name" value="accA"/>
    <property type="match status" value="1"/>
</dbReference>
<dbReference type="EC" id="2.1.3.15" evidence="10"/>
<dbReference type="InterPro" id="IPR001095">
    <property type="entry name" value="Acetyl_CoA_COase_a_su"/>
</dbReference>
<evidence type="ECO:0000256" key="1">
    <source>
        <dbReference type="ARBA" id="ARBA00004956"/>
    </source>
</evidence>
<evidence type="ECO:0000313" key="12">
    <source>
        <dbReference type="EMBL" id="HJC72946.1"/>
    </source>
</evidence>
<dbReference type="NCBIfam" id="NF041504">
    <property type="entry name" value="AccA_sub"/>
    <property type="match status" value="1"/>
</dbReference>
<evidence type="ECO:0000256" key="10">
    <source>
        <dbReference type="HAMAP-Rule" id="MF_00823"/>
    </source>
</evidence>
<dbReference type="SUPFAM" id="SSF52096">
    <property type="entry name" value="ClpP/crotonase"/>
    <property type="match status" value="1"/>
</dbReference>
<comment type="pathway">
    <text evidence="1 10">Lipid metabolism; malonyl-CoA biosynthesis; malonyl-CoA from acetyl-CoA: step 1/1.</text>
</comment>
<reference evidence="12" key="2">
    <citation type="submission" date="2021-04" db="EMBL/GenBank/DDBJ databases">
        <authorList>
            <person name="Gilroy R."/>
        </authorList>
    </citation>
    <scope>NUCLEOTIDE SEQUENCE</scope>
    <source>
        <strain evidence="12">5933</strain>
    </source>
</reference>
<name>A0A9D2Q5T3_9FIRM</name>
<keyword evidence="10" id="KW-0963">Cytoplasm</keyword>
<keyword evidence="8 10" id="KW-0275">Fatty acid biosynthesis</keyword>
<keyword evidence="12" id="KW-0436">Ligase</keyword>
<dbReference type="PANTHER" id="PTHR42853:SF3">
    <property type="entry name" value="ACETYL-COENZYME A CARBOXYLASE CARBOXYL TRANSFERASE SUBUNIT ALPHA, CHLOROPLASTIC"/>
    <property type="match status" value="1"/>
</dbReference>
<evidence type="ECO:0000313" key="13">
    <source>
        <dbReference type="Proteomes" id="UP000823918"/>
    </source>
</evidence>
<dbReference type="GO" id="GO:0009317">
    <property type="term" value="C:acetyl-CoA carboxylase complex"/>
    <property type="evidence" value="ECO:0007669"/>
    <property type="project" value="InterPro"/>
</dbReference>
<evidence type="ECO:0000256" key="6">
    <source>
        <dbReference type="ARBA" id="ARBA00022840"/>
    </source>
</evidence>
<evidence type="ECO:0000256" key="8">
    <source>
        <dbReference type="ARBA" id="ARBA00023160"/>
    </source>
</evidence>
<dbReference type="GO" id="GO:0005524">
    <property type="term" value="F:ATP binding"/>
    <property type="evidence" value="ECO:0007669"/>
    <property type="project" value="UniProtKB-KW"/>
</dbReference>
<dbReference type="PROSITE" id="PS50989">
    <property type="entry name" value="COA_CT_CTER"/>
    <property type="match status" value="1"/>
</dbReference>
<keyword evidence="3 10" id="KW-0808">Transferase</keyword>
<keyword evidence="2 10" id="KW-0444">Lipid biosynthesis</keyword>
<keyword evidence="4 10" id="KW-0547">Nucleotide-binding</keyword>
<dbReference type="GO" id="GO:0003989">
    <property type="term" value="F:acetyl-CoA carboxylase activity"/>
    <property type="evidence" value="ECO:0007669"/>
    <property type="project" value="InterPro"/>
</dbReference>
<comment type="similarity">
    <text evidence="10">Belongs to the AccA family.</text>
</comment>
<evidence type="ECO:0000256" key="5">
    <source>
        <dbReference type="ARBA" id="ARBA00022832"/>
    </source>
</evidence>
<evidence type="ECO:0000259" key="11">
    <source>
        <dbReference type="PROSITE" id="PS50989"/>
    </source>
</evidence>
<evidence type="ECO:0000256" key="9">
    <source>
        <dbReference type="ARBA" id="ARBA00049152"/>
    </source>
</evidence>
<dbReference type="Proteomes" id="UP000823918">
    <property type="component" value="Unassembled WGS sequence"/>
</dbReference>
<dbReference type="EMBL" id="DWWA01000049">
    <property type="protein sequence ID" value="HJC72946.1"/>
    <property type="molecule type" value="Genomic_DNA"/>
</dbReference>
<dbReference type="GO" id="GO:0016743">
    <property type="term" value="F:carboxyl- or carbamoyltransferase activity"/>
    <property type="evidence" value="ECO:0007669"/>
    <property type="project" value="UniProtKB-UniRule"/>
</dbReference>
<gene>
    <name evidence="10" type="primary">accA</name>
    <name evidence="12" type="ORF">H9698_09180</name>
</gene>
<comment type="catalytic activity">
    <reaction evidence="9 10">
        <text>N(6)-carboxybiotinyl-L-lysyl-[protein] + acetyl-CoA = N(6)-biotinyl-L-lysyl-[protein] + malonyl-CoA</text>
        <dbReference type="Rhea" id="RHEA:54728"/>
        <dbReference type="Rhea" id="RHEA-COMP:10505"/>
        <dbReference type="Rhea" id="RHEA-COMP:10506"/>
        <dbReference type="ChEBI" id="CHEBI:57288"/>
        <dbReference type="ChEBI" id="CHEBI:57384"/>
        <dbReference type="ChEBI" id="CHEBI:83144"/>
        <dbReference type="ChEBI" id="CHEBI:83145"/>
        <dbReference type="EC" id="2.1.3.15"/>
    </reaction>
</comment>
<dbReference type="PANTHER" id="PTHR42853">
    <property type="entry name" value="ACETYL-COENZYME A CARBOXYLASE CARBOXYL TRANSFERASE SUBUNIT ALPHA"/>
    <property type="match status" value="1"/>
</dbReference>
<dbReference type="PRINTS" id="PR01069">
    <property type="entry name" value="ACCCTRFRASEA"/>
</dbReference>
<dbReference type="GO" id="GO:0006633">
    <property type="term" value="P:fatty acid biosynthetic process"/>
    <property type="evidence" value="ECO:0007669"/>
    <property type="project" value="UniProtKB-KW"/>
</dbReference>
<comment type="subcellular location">
    <subcellularLocation>
        <location evidence="10">Cytoplasm</location>
    </subcellularLocation>
</comment>
<keyword evidence="7 10" id="KW-0443">Lipid metabolism</keyword>
<sequence>MPNSAAAQQRRCIVMEYTAAERVALARRPGRPGTADYINALFTDFFEQKGDRLCREDASILGGIALFHGRPVTVIGHRKGKNLEENMKCNFGMPSPEGYRKAQRLMRAAEKFRRPIITFVDTPGAYPGLEAEERGQGEAIARCLAVMSELTVPLIAVITGEGGSGGALAIAMGNQVLMLENAVYSVLSPEGFASILWKDSSRSAEACEVMKLTAQDLKELRVVDEIIKEPEQGAHEDPQAMFAAVDEALRRALHTADRMPSPAAQRYRKFRNMGAAFLQSSGKELL</sequence>
<comment type="caution">
    <text evidence="12">The sequence shown here is derived from an EMBL/GenBank/DDBJ whole genome shotgun (WGS) entry which is preliminary data.</text>
</comment>
<evidence type="ECO:0000256" key="7">
    <source>
        <dbReference type="ARBA" id="ARBA00023098"/>
    </source>
</evidence>
<dbReference type="NCBIfam" id="NF004344">
    <property type="entry name" value="PRK05724.1"/>
    <property type="match status" value="1"/>
</dbReference>
<dbReference type="InterPro" id="IPR011763">
    <property type="entry name" value="COA_CT_C"/>
</dbReference>
<dbReference type="HAMAP" id="MF_00823">
    <property type="entry name" value="AcetylCoA_CT_alpha"/>
    <property type="match status" value="1"/>
</dbReference>
<keyword evidence="6 10" id="KW-0067">ATP-binding</keyword>
<proteinExistence type="inferred from homology"/>
<dbReference type="InterPro" id="IPR029045">
    <property type="entry name" value="ClpP/crotonase-like_dom_sf"/>
</dbReference>
<dbReference type="AlphaFoldDB" id="A0A9D2Q5T3"/>
<evidence type="ECO:0000256" key="3">
    <source>
        <dbReference type="ARBA" id="ARBA00022679"/>
    </source>
</evidence>
<dbReference type="Gene3D" id="3.90.226.10">
    <property type="entry name" value="2-enoyl-CoA Hydratase, Chain A, domain 1"/>
    <property type="match status" value="1"/>
</dbReference>
<keyword evidence="5 10" id="KW-0276">Fatty acid metabolism</keyword>
<evidence type="ECO:0000256" key="2">
    <source>
        <dbReference type="ARBA" id="ARBA00022516"/>
    </source>
</evidence>
<organism evidence="12 13">
    <name type="scientific">Candidatus Ruthenibacterium merdavium</name>
    <dbReference type="NCBI Taxonomy" id="2838752"/>
    <lineage>
        <taxon>Bacteria</taxon>
        <taxon>Bacillati</taxon>
        <taxon>Bacillota</taxon>
        <taxon>Clostridia</taxon>
        <taxon>Eubacteriales</taxon>
        <taxon>Oscillospiraceae</taxon>
        <taxon>Ruthenibacterium</taxon>
    </lineage>
</organism>
<dbReference type="GO" id="GO:2001295">
    <property type="term" value="P:malonyl-CoA biosynthetic process"/>
    <property type="evidence" value="ECO:0007669"/>
    <property type="project" value="UniProtKB-UniRule"/>
</dbReference>
<comment type="function">
    <text evidence="10">Component of the acetyl coenzyme A carboxylase (ACC) complex. First, biotin carboxylase catalyzes the carboxylation of biotin on its carrier protein (BCCP) and then the CO(2) group is transferred by the carboxyltransferase to acetyl-CoA to form malonyl-CoA.</text>
</comment>
<dbReference type="Pfam" id="PF03255">
    <property type="entry name" value="ACCA"/>
    <property type="match status" value="1"/>
</dbReference>
<accession>A0A9D2Q5T3</accession>
<feature type="domain" description="CoA carboxyltransferase C-terminal" evidence="11">
    <location>
        <begin position="1"/>
        <end position="255"/>
    </location>
</feature>